<dbReference type="SUPFAM" id="SSF111369">
    <property type="entry name" value="HlyD-like secretion proteins"/>
    <property type="match status" value="1"/>
</dbReference>
<dbReference type="PANTHER" id="PTHR30158">
    <property type="entry name" value="ACRA/E-RELATED COMPONENT OF DRUG EFFLUX TRANSPORTER"/>
    <property type="match status" value="1"/>
</dbReference>
<sequence>MKKIKLNILKASILFAATTIVFSSCSEGKSKEKEHPNKALALPVYTVEKANAVTVKDYLGTIEGKVNVEVRPQVEGLLQEIYVDEGSFVKKGQKLFKIDPSFYQEDVNNTVASARVAKAKLKNAQLEVDRLKPLVENEVISEVRLAAAESEYQVARAGLDQANAEVRSAQLSKDFTVVKAPVSGFIGRIPKRIGNLVGKGDKEPLTNLSDIQEVYVYFAMNESDFLYFSKAQAKKDSMEGRKYDKEKRLTFPKVTLVLADGEEYPIKGTVDAVNGQVDRTTGAISLRATFPNQNNFLRSGSTGTLKISEVKENVLQIPQIATSELQDKTFVYVLDKNNKAQRRNIKIEGKSKANYIVSEGLQVGDRVLLSGFDKLTDGSIIQPIAQQN</sequence>
<dbReference type="InterPro" id="IPR058627">
    <property type="entry name" value="MdtA-like_C"/>
</dbReference>
<dbReference type="PANTHER" id="PTHR30158:SF23">
    <property type="entry name" value="MULTIDRUG RESISTANCE PROTEIN MEXA"/>
    <property type="match status" value="1"/>
</dbReference>
<gene>
    <name evidence="7" type="ORF">GCM10022216_17890</name>
</gene>
<dbReference type="InterPro" id="IPR058626">
    <property type="entry name" value="MdtA-like_b-barrel"/>
</dbReference>
<comment type="caution">
    <text evidence="7">The sequence shown here is derived from an EMBL/GenBank/DDBJ whole genome shotgun (WGS) entry which is preliminary data.</text>
</comment>
<evidence type="ECO:0000313" key="8">
    <source>
        <dbReference type="Proteomes" id="UP001500101"/>
    </source>
</evidence>
<dbReference type="Pfam" id="PF25876">
    <property type="entry name" value="HH_MFP_RND"/>
    <property type="match status" value="1"/>
</dbReference>
<evidence type="ECO:0000256" key="2">
    <source>
        <dbReference type="ARBA" id="ARBA00009477"/>
    </source>
</evidence>
<dbReference type="EMBL" id="BAAAZI010000007">
    <property type="protein sequence ID" value="GAA4139615.1"/>
    <property type="molecule type" value="Genomic_DNA"/>
</dbReference>
<comment type="similarity">
    <text evidence="2">Belongs to the membrane fusion protein (MFP) (TC 8.A.1) family.</text>
</comment>
<accession>A0ABP7YQC6</accession>
<name>A0ABP7YQC6_9SPHI</name>
<dbReference type="NCBIfam" id="TIGR01730">
    <property type="entry name" value="RND_mfp"/>
    <property type="match status" value="1"/>
</dbReference>
<dbReference type="Pfam" id="PF25967">
    <property type="entry name" value="RND-MFP_C"/>
    <property type="match status" value="1"/>
</dbReference>
<feature type="domain" description="Multidrug resistance protein MdtA-like alpha-helical hairpin" evidence="3">
    <location>
        <begin position="114"/>
        <end position="176"/>
    </location>
</feature>
<feature type="domain" description="Multidrug resistance protein MdtA-like beta-barrel" evidence="5">
    <location>
        <begin position="214"/>
        <end position="308"/>
    </location>
</feature>
<evidence type="ECO:0000259" key="4">
    <source>
        <dbReference type="Pfam" id="PF25917"/>
    </source>
</evidence>
<dbReference type="Pfam" id="PF25944">
    <property type="entry name" value="Beta-barrel_RND"/>
    <property type="match status" value="1"/>
</dbReference>
<organism evidence="7 8">
    <name type="scientific">Sphingobacterium kyonggiense</name>
    <dbReference type="NCBI Taxonomy" id="714075"/>
    <lineage>
        <taxon>Bacteria</taxon>
        <taxon>Pseudomonadati</taxon>
        <taxon>Bacteroidota</taxon>
        <taxon>Sphingobacteriia</taxon>
        <taxon>Sphingobacteriales</taxon>
        <taxon>Sphingobacteriaceae</taxon>
        <taxon>Sphingobacterium</taxon>
    </lineage>
</organism>
<dbReference type="Gene3D" id="2.40.30.170">
    <property type="match status" value="1"/>
</dbReference>
<feature type="domain" description="Multidrug resistance protein MdtA-like barrel-sandwich hybrid" evidence="4">
    <location>
        <begin position="68"/>
        <end position="205"/>
    </location>
</feature>
<dbReference type="PROSITE" id="PS51257">
    <property type="entry name" value="PROKAR_LIPOPROTEIN"/>
    <property type="match status" value="1"/>
</dbReference>
<dbReference type="Proteomes" id="UP001500101">
    <property type="component" value="Unassembled WGS sequence"/>
</dbReference>
<evidence type="ECO:0000259" key="6">
    <source>
        <dbReference type="Pfam" id="PF25967"/>
    </source>
</evidence>
<dbReference type="InterPro" id="IPR058624">
    <property type="entry name" value="MdtA-like_HH"/>
</dbReference>
<dbReference type="InterPro" id="IPR006143">
    <property type="entry name" value="RND_pump_MFP"/>
</dbReference>
<evidence type="ECO:0000259" key="5">
    <source>
        <dbReference type="Pfam" id="PF25944"/>
    </source>
</evidence>
<dbReference type="Gene3D" id="2.40.420.20">
    <property type="match status" value="1"/>
</dbReference>
<dbReference type="Pfam" id="PF25917">
    <property type="entry name" value="BSH_RND"/>
    <property type="match status" value="1"/>
</dbReference>
<protein>
    <submittedName>
        <fullName evidence="7">Efflux RND transporter periplasmic adaptor subunit</fullName>
    </submittedName>
</protein>
<evidence type="ECO:0000256" key="1">
    <source>
        <dbReference type="ARBA" id="ARBA00004196"/>
    </source>
</evidence>
<dbReference type="RefSeq" id="WP_344674359.1">
    <property type="nucleotide sequence ID" value="NZ_BAAAZI010000007.1"/>
</dbReference>
<dbReference type="InterPro" id="IPR058625">
    <property type="entry name" value="MdtA-like_BSH"/>
</dbReference>
<comment type="subcellular location">
    <subcellularLocation>
        <location evidence="1">Cell envelope</location>
    </subcellularLocation>
</comment>
<evidence type="ECO:0000259" key="3">
    <source>
        <dbReference type="Pfam" id="PF25876"/>
    </source>
</evidence>
<evidence type="ECO:0000313" key="7">
    <source>
        <dbReference type="EMBL" id="GAA4139615.1"/>
    </source>
</evidence>
<dbReference type="Gene3D" id="1.10.287.470">
    <property type="entry name" value="Helix hairpin bin"/>
    <property type="match status" value="1"/>
</dbReference>
<reference evidence="8" key="1">
    <citation type="journal article" date="2019" name="Int. J. Syst. Evol. Microbiol.">
        <title>The Global Catalogue of Microorganisms (GCM) 10K type strain sequencing project: providing services to taxonomists for standard genome sequencing and annotation.</title>
        <authorList>
            <consortium name="The Broad Institute Genomics Platform"/>
            <consortium name="The Broad Institute Genome Sequencing Center for Infectious Disease"/>
            <person name="Wu L."/>
            <person name="Ma J."/>
        </authorList>
    </citation>
    <scope>NUCLEOTIDE SEQUENCE [LARGE SCALE GENOMIC DNA]</scope>
    <source>
        <strain evidence="8">JCM 16704</strain>
    </source>
</reference>
<dbReference type="Gene3D" id="2.40.50.100">
    <property type="match status" value="1"/>
</dbReference>
<feature type="domain" description="Multidrug resistance protein MdtA-like C-terminal permuted SH3" evidence="6">
    <location>
        <begin position="313"/>
        <end position="374"/>
    </location>
</feature>
<keyword evidence="8" id="KW-1185">Reference proteome</keyword>
<proteinExistence type="inferred from homology"/>